<dbReference type="Ensembl" id="ENSORLT00015007517.1">
    <property type="protein sequence ID" value="ENSORLP00015024602.1"/>
    <property type="gene ID" value="ENSORLG00015005255.1"/>
</dbReference>
<keyword evidence="8" id="KW-1133">Transmembrane helix</keyword>
<comment type="subcellular location">
    <subcellularLocation>
        <location evidence="1">Endosome membrane</location>
        <topology evidence="1">Peripheral membrane protein</topology>
        <orientation evidence="1">Cytoplasmic side</orientation>
    </subcellularLocation>
    <subcellularLocation>
        <location evidence="2">Late endosome membrane</location>
    </subcellularLocation>
    <subcellularLocation>
        <location evidence="3">Lysosome membrane</location>
        <topology evidence="3">Peripheral membrane protein</topology>
        <orientation evidence="3">Cytoplasmic side</orientation>
    </subcellularLocation>
</comment>
<dbReference type="AlphaFoldDB" id="A0A3P9IXA5"/>
<reference evidence="10" key="3">
    <citation type="submission" date="2025-08" db="UniProtKB">
        <authorList>
            <consortium name="Ensembl"/>
        </authorList>
    </citation>
    <scope>IDENTIFICATION</scope>
    <source>
        <strain evidence="10">HSOK</strain>
    </source>
</reference>
<evidence type="ECO:0000256" key="4">
    <source>
        <dbReference type="ARBA" id="ARBA00005975"/>
    </source>
</evidence>
<keyword evidence="6" id="KW-0862">Zinc</keyword>
<proteinExistence type="inferred from homology"/>
<evidence type="ECO:0000313" key="10">
    <source>
        <dbReference type="Ensembl" id="ENSORLP00015024602.1"/>
    </source>
</evidence>
<reference key="1">
    <citation type="journal article" date="2007" name="Nature">
        <title>The medaka draft genome and insights into vertebrate genome evolution.</title>
        <authorList>
            <person name="Kasahara M."/>
            <person name="Naruse K."/>
            <person name="Sasaki S."/>
            <person name="Nakatani Y."/>
            <person name="Qu W."/>
            <person name="Ahsan B."/>
            <person name="Yamada T."/>
            <person name="Nagayasu Y."/>
            <person name="Doi K."/>
            <person name="Kasai Y."/>
            <person name="Jindo T."/>
            <person name="Kobayashi D."/>
            <person name="Shimada A."/>
            <person name="Toyoda A."/>
            <person name="Kuroki Y."/>
            <person name="Fujiyama A."/>
            <person name="Sasaki T."/>
            <person name="Shimizu A."/>
            <person name="Asakawa S."/>
            <person name="Shimizu N."/>
            <person name="Hashimoto S."/>
            <person name="Yang J."/>
            <person name="Lee Y."/>
            <person name="Matsushima K."/>
            <person name="Sugano S."/>
            <person name="Sakaizumi M."/>
            <person name="Narita T."/>
            <person name="Ohishi K."/>
            <person name="Haga S."/>
            <person name="Ohta F."/>
            <person name="Nomoto H."/>
            <person name="Nogata K."/>
            <person name="Morishita T."/>
            <person name="Endo T."/>
            <person name="Shin-I T."/>
            <person name="Takeda H."/>
            <person name="Morishita S."/>
            <person name="Kohara Y."/>
        </authorList>
    </citation>
    <scope>NUCLEOTIDE SEQUENCE [LARGE SCALE GENOMIC DNA]</scope>
    <source>
        <strain>Hd-rR</strain>
    </source>
</reference>
<dbReference type="PANTHER" id="PTHR23292:SF45">
    <property type="entry name" value="LIPOPOLYSACCHARIDE-INDUCED TUMOR NECROSIS FACTOR-ALPHA FACTOR HOMOLOG"/>
    <property type="match status" value="1"/>
</dbReference>
<feature type="transmembrane region" description="Helical" evidence="8">
    <location>
        <begin position="93"/>
        <end position="115"/>
    </location>
</feature>
<protein>
    <recommendedName>
        <fullName evidence="9">LITAF domain-containing protein</fullName>
    </recommendedName>
</protein>
<reference evidence="10 11" key="2">
    <citation type="submission" date="2017-04" db="EMBL/GenBank/DDBJ databases">
        <title>CpG methylation of centromeres and impact of large insertions on vertebrate speciation.</title>
        <authorList>
            <person name="Ichikawa K."/>
            <person name="Yoshimura J."/>
            <person name="Morishita S."/>
        </authorList>
    </citation>
    <scope>NUCLEOTIDE SEQUENCE</scope>
    <source>
        <strain evidence="10 11">HSOK</strain>
    </source>
</reference>
<dbReference type="GO" id="GO:0005765">
    <property type="term" value="C:lysosomal membrane"/>
    <property type="evidence" value="ECO:0007669"/>
    <property type="project" value="UniProtKB-SubCell"/>
</dbReference>
<accession>A0A3P9IXA5</accession>
<dbReference type="InterPro" id="IPR006629">
    <property type="entry name" value="LITAF"/>
</dbReference>
<dbReference type="Pfam" id="PF10601">
    <property type="entry name" value="zf-LITAF-like"/>
    <property type="match status" value="1"/>
</dbReference>
<dbReference type="Proteomes" id="UP000265200">
    <property type="component" value="Chromosome 8"/>
</dbReference>
<reference evidence="10" key="4">
    <citation type="submission" date="2025-09" db="UniProtKB">
        <authorList>
            <consortium name="Ensembl"/>
        </authorList>
    </citation>
    <scope>IDENTIFICATION</scope>
    <source>
        <strain evidence="10">HSOK</strain>
    </source>
</reference>
<evidence type="ECO:0000256" key="7">
    <source>
        <dbReference type="ARBA" id="ARBA00023136"/>
    </source>
</evidence>
<evidence type="ECO:0000256" key="8">
    <source>
        <dbReference type="SAM" id="Phobius"/>
    </source>
</evidence>
<dbReference type="PANTHER" id="PTHR23292">
    <property type="entry name" value="LIPOPOLYSACCHARIDE-INDUCED TUMOR NECROSIS FACTOR-ALPHA FACTOR"/>
    <property type="match status" value="1"/>
</dbReference>
<sequence length="138" mass="15647">QPGNLKMYNQNPPPYSDADPGMIAPVYPPGFQNGVLKIKLFNSFEINFFNDLLLISPFIVTQVTAPLRDTPGVTFCVYCQKNVLTRTSFEIGAMAWVFCGGITLCWLCMCIPFCLDSCKDVKHYCPSCNNLLHFYRRM</sequence>
<feature type="domain" description="LITAF" evidence="9">
    <location>
        <begin position="56"/>
        <end position="137"/>
    </location>
</feature>
<dbReference type="GO" id="GO:0031902">
    <property type="term" value="C:late endosome membrane"/>
    <property type="evidence" value="ECO:0007669"/>
    <property type="project" value="UniProtKB-SubCell"/>
</dbReference>
<evidence type="ECO:0000256" key="5">
    <source>
        <dbReference type="ARBA" id="ARBA00022723"/>
    </source>
</evidence>
<name>A0A3P9IXA5_ORYLA</name>
<evidence type="ECO:0000256" key="2">
    <source>
        <dbReference type="ARBA" id="ARBA00004414"/>
    </source>
</evidence>
<evidence type="ECO:0000259" key="9">
    <source>
        <dbReference type="PROSITE" id="PS51837"/>
    </source>
</evidence>
<dbReference type="SMART" id="SM00714">
    <property type="entry name" value="LITAF"/>
    <property type="match status" value="1"/>
</dbReference>
<evidence type="ECO:0000256" key="3">
    <source>
        <dbReference type="ARBA" id="ARBA00004630"/>
    </source>
</evidence>
<dbReference type="InterPro" id="IPR037519">
    <property type="entry name" value="LITAF_fam"/>
</dbReference>
<keyword evidence="5" id="KW-0479">Metal-binding</keyword>
<evidence type="ECO:0000256" key="1">
    <source>
        <dbReference type="ARBA" id="ARBA00004125"/>
    </source>
</evidence>
<organism evidence="10 11">
    <name type="scientific">Oryzias latipes</name>
    <name type="common">Japanese rice fish</name>
    <name type="synonym">Japanese killifish</name>
    <dbReference type="NCBI Taxonomy" id="8090"/>
    <lineage>
        <taxon>Eukaryota</taxon>
        <taxon>Metazoa</taxon>
        <taxon>Chordata</taxon>
        <taxon>Craniata</taxon>
        <taxon>Vertebrata</taxon>
        <taxon>Euteleostomi</taxon>
        <taxon>Actinopterygii</taxon>
        <taxon>Neopterygii</taxon>
        <taxon>Teleostei</taxon>
        <taxon>Neoteleostei</taxon>
        <taxon>Acanthomorphata</taxon>
        <taxon>Ovalentaria</taxon>
        <taxon>Atherinomorphae</taxon>
        <taxon>Beloniformes</taxon>
        <taxon>Adrianichthyidae</taxon>
        <taxon>Oryziinae</taxon>
        <taxon>Oryzias</taxon>
    </lineage>
</organism>
<keyword evidence="7 8" id="KW-0472">Membrane</keyword>
<evidence type="ECO:0000313" key="11">
    <source>
        <dbReference type="Proteomes" id="UP000265200"/>
    </source>
</evidence>
<dbReference type="GO" id="GO:0046872">
    <property type="term" value="F:metal ion binding"/>
    <property type="evidence" value="ECO:0007669"/>
    <property type="project" value="UniProtKB-KW"/>
</dbReference>
<evidence type="ECO:0000256" key="6">
    <source>
        <dbReference type="ARBA" id="ARBA00022833"/>
    </source>
</evidence>
<dbReference type="PROSITE" id="PS51837">
    <property type="entry name" value="LITAF"/>
    <property type="match status" value="1"/>
</dbReference>
<comment type="similarity">
    <text evidence="4">Belongs to the CDIP1/LITAF family.</text>
</comment>
<keyword evidence="8" id="KW-0812">Transmembrane</keyword>